<name>A0A0D0AHB2_9AGAM</name>
<reference evidence="2 3" key="1">
    <citation type="submission" date="2014-04" db="EMBL/GenBank/DDBJ databases">
        <authorList>
            <consortium name="DOE Joint Genome Institute"/>
            <person name="Kuo A."/>
            <person name="Ruytinx J."/>
            <person name="Rineau F."/>
            <person name="Colpaert J."/>
            <person name="Kohler A."/>
            <person name="Nagy L.G."/>
            <person name="Floudas D."/>
            <person name="Copeland A."/>
            <person name="Barry K.W."/>
            <person name="Cichocki N."/>
            <person name="Veneault-Fourrey C."/>
            <person name="LaButti K."/>
            <person name="Lindquist E.A."/>
            <person name="Lipzen A."/>
            <person name="Lundell T."/>
            <person name="Morin E."/>
            <person name="Murat C."/>
            <person name="Sun H."/>
            <person name="Tunlid A."/>
            <person name="Henrissat B."/>
            <person name="Grigoriev I.V."/>
            <person name="Hibbett D.S."/>
            <person name="Martin F."/>
            <person name="Nordberg H.P."/>
            <person name="Cantor M.N."/>
            <person name="Hua S.X."/>
        </authorList>
    </citation>
    <scope>NUCLEOTIDE SEQUENCE [LARGE SCALE GENOMIC DNA]</scope>
    <source>
        <strain evidence="2 3">UH-Slu-Lm8-n1</strain>
    </source>
</reference>
<evidence type="ECO:0000313" key="3">
    <source>
        <dbReference type="Proteomes" id="UP000054485"/>
    </source>
</evidence>
<feature type="compositionally biased region" description="Polar residues" evidence="1">
    <location>
        <begin position="153"/>
        <end position="166"/>
    </location>
</feature>
<evidence type="ECO:0000313" key="2">
    <source>
        <dbReference type="EMBL" id="KIK33672.1"/>
    </source>
</evidence>
<dbReference type="InParanoid" id="A0A0D0AHB2"/>
<sequence>MARASASRKAPPPRKVGPAHITKTNHKFSKLPDTLPIAKGSVEDGSPEPSPTNKDSGALADDNTVVDSTVDGPILFKKRKLRQCKTISSAACDSDDQSNKASPEDSDYNDEEKSQSGSDNDDADKSPAKGKGKQLPPPADDEEQHNDQHQADLDQNSGDSLMSGQLPQEAIDKAVALGDKTVAEAEKIAKEYDKSLEHVPSMVQDEWVKHCDKHVLETMPEGQIRKEGLGLSSCAVPLTRVCAPHFGMKSGGHPMKFS</sequence>
<dbReference type="AlphaFoldDB" id="A0A0D0AHB2"/>
<reference evidence="3" key="2">
    <citation type="submission" date="2015-01" db="EMBL/GenBank/DDBJ databases">
        <title>Evolutionary Origins and Diversification of the Mycorrhizal Mutualists.</title>
        <authorList>
            <consortium name="DOE Joint Genome Institute"/>
            <consortium name="Mycorrhizal Genomics Consortium"/>
            <person name="Kohler A."/>
            <person name="Kuo A."/>
            <person name="Nagy L.G."/>
            <person name="Floudas D."/>
            <person name="Copeland A."/>
            <person name="Barry K.W."/>
            <person name="Cichocki N."/>
            <person name="Veneault-Fourrey C."/>
            <person name="LaButti K."/>
            <person name="Lindquist E.A."/>
            <person name="Lipzen A."/>
            <person name="Lundell T."/>
            <person name="Morin E."/>
            <person name="Murat C."/>
            <person name="Riley R."/>
            <person name="Ohm R."/>
            <person name="Sun H."/>
            <person name="Tunlid A."/>
            <person name="Henrissat B."/>
            <person name="Grigoriev I.V."/>
            <person name="Hibbett D.S."/>
            <person name="Martin F."/>
        </authorList>
    </citation>
    <scope>NUCLEOTIDE SEQUENCE [LARGE SCALE GENOMIC DNA]</scope>
    <source>
        <strain evidence="3">UH-Slu-Lm8-n1</strain>
    </source>
</reference>
<dbReference type="HOGENOM" id="CLU_1078396_0_0_1"/>
<dbReference type="OrthoDB" id="2691626at2759"/>
<dbReference type="EMBL" id="KN835892">
    <property type="protein sequence ID" value="KIK33672.1"/>
    <property type="molecule type" value="Genomic_DNA"/>
</dbReference>
<accession>A0A0D0AHB2</accession>
<dbReference type="Proteomes" id="UP000054485">
    <property type="component" value="Unassembled WGS sequence"/>
</dbReference>
<keyword evidence="3" id="KW-1185">Reference proteome</keyword>
<feature type="region of interest" description="Disordered" evidence="1">
    <location>
        <begin position="1"/>
        <end position="167"/>
    </location>
</feature>
<evidence type="ECO:0000256" key="1">
    <source>
        <dbReference type="SAM" id="MobiDB-lite"/>
    </source>
</evidence>
<protein>
    <submittedName>
        <fullName evidence="2">Uncharacterized protein</fullName>
    </submittedName>
</protein>
<gene>
    <name evidence="2" type="ORF">CY34DRAFT_18229</name>
</gene>
<proteinExistence type="predicted"/>
<organism evidence="2 3">
    <name type="scientific">Suillus luteus UH-Slu-Lm8-n1</name>
    <dbReference type="NCBI Taxonomy" id="930992"/>
    <lineage>
        <taxon>Eukaryota</taxon>
        <taxon>Fungi</taxon>
        <taxon>Dikarya</taxon>
        <taxon>Basidiomycota</taxon>
        <taxon>Agaricomycotina</taxon>
        <taxon>Agaricomycetes</taxon>
        <taxon>Agaricomycetidae</taxon>
        <taxon>Boletales</taxon>
        <taxon>Suillineae</taxon>
        <taxon>Suillaceae</taxon>
        <taxon>Suillus</taxon>
    </lineage>
</organism>